<evidence type="ECO:0000313" key="1">
    <source>
        <dbReference type="EMBL" id="MBL0745365.1"/>
    </source>
</evidence>
<sequence length="146" mass="17339">MLQIIFLFLSLVPGQEPQEFRALRFLHRGPNDVPIYDITITERKLPDSSFFESFVVVDKKIFDQVESFYYKEDTQLKEFQKVDTYNFRIERVSGRDTVFYLLSGQKNSVRYFKKLRSCVLKKSPPSELVEELDVLLDRIDDKGRKK</sequence>
<keyword evidence="2" id="KW-1185">Reference proteome</keyword>
<evidence type="ECO:0000313" key="2">
    <source>
        <dbReference type="Proteomes" id="UP000613030"/>
    </source>
</evidence>
<name>A0ABS1L0Y6_9BACT</name>
<accession>A0ABS1L0Y6</accession>
<organism evidence="1 2">
    <name type="scientific">Chryseolinea lacunae</name>
    <dbReference type="NCBI Taxonomy" id="2801331"/>
    <lineage>
        <taxon>Bacteria</taxon>
        <taxon>Pseudomonadati</taxon>
        <taxon>Bacteroidota</taxon>
        <taxon>Cytophagia</taxon>
        <taxon>Cytophagales</taxon>
        <taxon>Fulvivirgaceae</taxon>
        <taxon>Chryseolinea</taxon>
    </lineage>
</organism>
<comment type="caution">
    <text evidence="1">The sequence shown here is derived from an EMBL/GenBank/DDBJ whole genome shotgun (WGS) entry which is preliminary data.</text>
</comment>
<dbReference type="EMBL" id="JAERRB010000016">
    <property type="protein sequence ID" value="MBL0745365.1"/>
    <property type="molecule type" value="Genomic_DNA"/>
</dbReference>
<gene>
    <name evidence="1" type="ORF">JI741_29305</name>
</gene>
<protein>
    <submittedName>
        <fullName evidence="1">Uncharacterized protein</fullName>
    </submittedName>
</protein>
<dbReference type="Proteomes" id="UP000613030">
    <property type="component" value="Unassembled WGS sequence"/>
</dbReference>
<proteinExistence type="predicted"/>
<dbReference type="RefSeq" id="WP_202015765.1">
    <property type="nucleotide sequence ID" value="NZ_JAERRB010000016.1"/>
</dbReference>
<reference evidence="1 2" key="1">
    <citation type="submission" date="2021-01" db="EMBL/GenBank/DDBJ databases">
        <title>Chryseolinea sp. Jin1 Genome sequencing and assembly.</title>
        <authorList>
            <person name="Kim I."/>
        </authorList>
    </citation>
    <scope>NUCLEOTIDE SEQUENCE [LARGE SCALE GENOMIC DNA]</scope>
    <source>
        <strain evidence="1 2">Jin1</strain>
    </source>
</reference>